<feature type="domain" description="Histidine kinase/HSP90-like ATPase" evidence="7">
    <location>
        <begin position="12"/>
        <end position="142"/>
    </location>
</feature>
<dbReference type="OrthoDB" id="9798941at2"/>
<dbReference type="HAMAP" id="MF_00638">
    <property type="entry name" value="Anti_sigma_B"/>
    <property type="match status" value="1"/>
</dbReference>
<evidence type="ECO:0000256" key="2">
    <source>
        <dbReference type="ARBA" id="ARBA00022679"/>
    </source>
</evidence>
<proteinExistence type="inferred from homology"/>
<protein>
    <recommendedName>
        <fullName evidence="6">Serine-protein kinase RsbW</fullName>
        <ecNumber evidence="6">2.7.11.1</ecNumber>
    </recommendedName>
    <alternativeName>
        <fullName evidence="6">Anti-sigma-B factor</fullName>
    </alternativeName>
    <alternativeName>
        <fullName evidence="6">Sigma-B negative effector RsbW</fullName>
    </alternativeName>
</protein>
<gene>
    <name evidence="6 8" type="primary">rsbW</name>
    <name evidence="8" type="ORF">J27TS8_35120</name>
</gene>
<dbReference type="Proteomes" id="UP000682111">
    <property type="component" value="Unassembled WGS sequence"/>
</dbReference>
<keyword evidence="3 6" id="KW-0547">Nucleotide-binding</keyword>
<dbReference type="RefSeq" id="WP_095311785.1">
    <property type="nucleotide sequence ID" value="NZ_BORC01000006.1"/>
</dbReference>
<evidence type="ECO:0000256" key="4">
    <source>
        <dbReference type="ARBA" id="ARBA00022777"/>
    </source>
</evidence>
<comment type="caution">
    <text evidence="8">The sequence shown here is derived from an EMBL/GenBank/DDBJ whole genome shotgun (WGS) entry which is preliminary data.</text>
</comment>
<dbReference type="GO" id="GO:0004674">
    <property type="term" value="F:protein serine/threonine kinase activity"/>
    <property type="evidence" value="ECO:0007669"/>
    <property type="project" value="UniProtKB-KW"/>
</dbReference>
<dbReference type="InterPro" id="IPR036890">
    <property type="entry name" value="HATPase_C_sf"/>
</dbReference>
<name>A0A919WKP6_9BACI</name>
<dbReference type="AlphaFoldDB" id="A0A919WKP6"/>
<dbReference type="Gene3D" id="3.30.565.10">
    <property type="entry name" value="Histidine kinase-like ATPase, C-terminal domain"/>
    <property type="match status" value="1"/>
</dbReference>
<dbReference type="NCBIfam" id="TIGR01924">
    <property type="entry name" value="rsbW_low_gc"/>
    <property type="match status" value="1"/>
</dbReference>
<dbReference type="CDD" id="cd16936">
    <property type="entry name" value="HATPase_RsbW-like"/>
    <property type="match status" value="1"/>
</dbReference>
<dbReference type="PANTHER" id="PTHR35526:SF9">
    <property type="entry name" value="SERINE-PROTEIN KINASE RSBW"/>
    <property type="match status" value="1"/>
</dbReference>
<organism evidence="8 9">
    <name type="scientific">Robertmurraya siralis</name>
    <dbReference type="NCBI Taxonomy" id="77777"/>
    <lineage>
        <taxon>Bacteria</taxon>
        <taxon>Bacillati</taxon>
        <taxon>Bacillota</taxon>
        <taxon>Bacilli</taxon>
        <taxon>Bacillales</taxon>
        <taxon>Bacillaceae</taxon>
        <taxon>Robertmurraya</taxon>
    </lineage>
</organism>
<accession>A0A919WKP6</accession>
<evidence type="ECO:0000313" key="9">
    <source>
        <dbReference type="Proteomes" id="UP000682111"/>
    </source>
</evidence>
<dbReference type="InterPro" id="IPR010193">
    <property type="entry name" value="RsbW"/>
</dbReference>
<comment type="function">
    <text evidence="6">Negative regulator of sigma-B activity. Phosphorylates and inactivates its specific antagonist protein, RsbV. Upon phosphorylation of RsbV, RsbW is released and binds to sigma-B, thereby blocking its ability to form an RNA polymerase holoenzyme (E-sigma-B).</text>
</comment>
<dbReference type="InterPro" id="IPR050267">
    <property type="entry name" value="Anti-sigma-factor_SerPK"/>
</dbReference>
<evidence type="ECO:0000313" key="8">
    <source>
        <dbReference type="EMBL" id="GIN63519.1"/>
    </source>
</evidence>
<dbReference type="GO" id="GO:0005524">
    <property type="term" value="F:ATP binding"/>
    <property type="evidence" value="ECO:0007669"/>
    <property type="project" value="UniProtKB-KW"/>
</dbReference>
<keyword evidence="9" id="KW-1185">Reference proteome</keyword>
<reference evidence="8" key="1">
    <citation type="submission" date="2021-03" db="EMBL/GenBank/DDBJ databases">
        <title>Antimicrobial resistance genes in bacteria isolated from Japanese honey, and their potential for conferring macrolide and lincosamide resistance in the American foulbrood pathogen Paenibacillus larvae.</title>
        <authorList>
            <person name="Okamoto M."/>
            <person name="Kumagai M."/>
            <person name="Kanamori H."/>
            <person name="Takamatsu D."/>
        </authorList>
    </citation>
    <scope>NUCLEOTIDE SEQUENCE</scope>
    <source>
        <strain evidence="8">J27TS8</strain>
    </source>
</reference>
<dbReference type="InterPro" id="IPR003594">
    <property type="entry name" value="HATPase_dom"/>
</dbReference>
<dbReference type="Pfam" id="PF13581">
    <property type="entry name" value="HATPase_c_2"/>
    <property type="match status" value="1"/>
</dbReference>
<keyword evidence="4 6" id="KW-0418">Kinase</keyword>
<sequence length="158" mass="17785">MSQPYDYIEMKIPAKPEYVGVIRLTASGIAGRMGFSYDEIEDLKIAVSEACTNAAQHAYKSQEKGEVSIGYSLYKDRLEIIVADRGTSFDLQELRKKIGPYDQEKESIEYMREGGLGLYLIETLMDEVEFHHNEGVTVLMTKYLEGEKVESGAKTISP</sequence>
<dbReference type="EMBL" id="BORC01000006">
    <property type="protein sequence ID" value="GIN63519.1"/>
    <property type="molecule type" value="Genomic_DNA"/>
</dbReference>
<comment type="catalytic activity">
    <reaction evidence="6">
        <text>L-threonyl-[protein] + ATP = O-phospho-L-threonyl-[protein] + ADP + H(+)</text>
        <dbReference type="Rhea" id="RHEA:46608"/>
        <dbReference type="Rhea" id="RHEA-COMP:11060"/>
        <dbReference type="Rhea" id="RHEA-COMP:11605"/>
        <dbReference type="ChEBI" id="CHEBI:15378"/>
        <dbReference type="ChEBI" id="CHEBI:30013"/>
        <dbReference type="ChEBI" id="CHEBI:30616"/>
        <dbReference type="ChEBI" id="CHEBI:61977"/>
        <dbReference type="ChEBI" id="CHEBI:456216"/>
        <dbReference type="EC" id="2.7.11.1"/>
    </reaction>
</comment>
<dbReference type="PANTHER" id="PTHR35526">
    <property type="entry name" value="ANTI-SIGMA-F FACTOR RSBW-RELATED"/>
    <property type="match status" value="1"/>
</dbReference>
<comment type="similarity">
    <text evidence="6">Belongs to the anti-sigma-factor family.</text>
</comment>
<evidence type="ECO:0000256" key="1">
    <source>
        <dbReference type="ARBA" id="ARBA00022527"/>
    </source>
</evidence>
<keyword evidence="5 6" id="KW-0067">ATP-binding</keyword>
<dbReference type="SUPFAM" id="SSF55874">
    <property type="entry name" value="ATPase domain of HSP90 chaperone/DNA topoisomerase II/histidine kinase"/>
    <property type="match status" value="1"/>
</dbReference>
<evidence type="ECO:0000256" key="6">
    <source>
        <dbReference type="HAMAP-Rule" id="MF_00638"/>
    </source>
</evidence>
<evidence type="ECO:0000256" key="5">
    <source>
        <dbReference type="ARBA" id="ARBA00022840"/>
    </source>
</evidence>
<keyword evidence="1 6" id="KW-0723">Serine/threonine-protein kinase</keyword>
<dbReference type="NCBIfam" id="NF003144">
    <property type="entry name" value="PRK04069.1"/>
    <property type="match status" value="1"/>
</dbReference>
<evidence type="ECO:0000259" key="7">
    <source>
        <dbReference type="Pfam" id="PF13581"/>
    </source>
</evidence>
<dbReference type="EC" id="2.7.11.1" evidence="6"/>
<keyword evidence="2 6" id="KW-0808">Transferase</keyword>
<dbReference type="GO" id="GO:0016989">
    <property type="term" value="F:sigma factor antagonist activity"/>
    <property type="evidence" value="ECO:0007669"/>
    <property type="project" value="InterPro"/>
</dbReference>
<comment type="catalytic activity">
    <reaction evidence="6">
        <text>L-seryl-[protein] + ATP = O-phospho-L-seryl-[protein] + ADP + H(+)</text>
        <dbReference type="Rhea" id="RHEA:17989"/>
        <dbReference type="Rhea" id="RHEA-COMP:9863"/>
        <dbReference type="Rhea" id="RHEA-COMP:11604"/>
        <dbReference type="ChEBI" id="CHEBI:15378"/>
        <dbReference type="ChEBI" id="CHEBI:29999"/>
        <dbReference type="ChEBI" id="CHEBI:30616"/>
        <dbReference type="ChEBI" id="CHEBI:83421"/>
        <dbReference type="ChEBI" id="CHEBI:456216"/>
        <dbReference type="EC" id="2.7.11.1"/>
    </reaction>
</comment>
<evidence type="ECO:0000256" key="3">
    <source>
        <dbReference type="ARBA" id="ARBA00022741"/>
    </source>
</evidence>